<accession>A4CGR5</accession>
<sequence>MYFYKTMEGNYNVLGTKLIPCSRDPLTGFYRDGDCRTGPGDTGTHVVCAVMTAEFLQFTRSRGNDLSTPMPYFNFPGLQPGDSWCLCASRWKEAYREGVAPPVILEATHRKALEILEFEWLLEYKHTPEDAAG</sequence>
<organism evidence="1 2">
    <name type="scientific">Robiginitalea biformata (strain ATCC BAA-864 / DSM 15991 / KCTC 12146 / HTCC2501)</name>
    <dbReference type="NCBI Taxonomy" id="313596"/>
    <lineage>
        <taxon>Bacteria</taxon>
        <taxon>Pseudomonadati</taxon>
        <taxon>Bacteroidota</taxon>
        <taxon>Flavobacteriia</taxon>
        <taxon>Flavobacteriales</taxon>
        <taxon>Flavobacteriaceae</taxon>
        <taxon>Robiginitalea</taxon>
    </lineage>
</organism>
<dbReference type="HOGENOM" id="CLU_127770_1_0_10"/>
<dbReference type="eggNOG" id="COG3651">
    <property type="taxonomic scope" value="Bacteria"/>
</dbReference>
<dbReference type="InterPro" id="IPR018714">
    <property type="entry name" value="DUF2237"/>
</dbReference>
<dbReference type="Gene3D" id="3.30.56.110">
    <property type="entry name" value="Protein of unknown function DUF2237"/>
    <property type="match status" value="1"/>
</dbReference>
<proteinExistence type="predicted"/>
<gene>
    <name evidence="1" type="ordered locus">RB2501_04475</name>
</gene>
<evidence type="ECO:0000313" key="2">
    <source>
        <dbReference type="Proteomes" id="UP000009049"/>
    </source>
</evidence>
<name>A4CGR5_ROBBH</name>
<dbReference type="PANTHER" id="PTHR37466">
    <property type="entry name" value="SLR1628 PROTEIN"/>
    <property type="match status" value="1"/>
</dbReference>
<reference evidence="1 2" key="1">
    <citation type="journal article" date="2009" name="J. Bacteriol.">
        <title>Complete genome sequence of Robiginitalea biformata HTCC2501.</title>
        <authorList>
            <person name="Oh H.M."/>
            <person name="Giovannoni S.J."/>
            <person name="Lee K."/>
            <person name="Ferriera S."/>
            <person name="Johnson J."/>
            <person name="Cho J.C."/>
        </authorList>
    </citation>
    <scope>NUCLEOTIDE SEQUENCE [LARGE SCALE GENOMIC DNA]</scope>
    <source>
        <strain evidence="2">ATCC BAA-864 / HTCC2501 / KCTC 12146</strain>
    </source>
</reference>
<dbReference type="PANTHER" id="PTHR37466:SF1">
    <property type="entry name" value="SLR1628 PROTEIN"/>
    <property type="match status" value="1"/>
</dbReference>
<protein>
    <recommendedName>
        <fullName evidence="3">DUF2237 domain-containing protein</fullName>
    </recommendedName>
</protein>
<dbReference type="KEGG" id="rbi:RB2501_04475"/>
<evidence type="ECO:0000313" key="1">
    <source>
        <dbReference type="EMBL" id="EAR16123.1"/>
    </source>
</evidence>
<dbReference type="AlphaFoldDB" id="A4CGR5"/>
<evidence type="ECO:0008006" key="3">
    <source>
        <dbReference type="Google" id="ProtNLM"/>
    </source>
</evidence>
<dbReference type="EMBL" id="CP001712">
    <property type="protein sequence ID" value="EAR16123.1"/>
    <property type="molecule type" value="Genomic_DNA"/>
</dbReference>
<dbReference type="Proteomes" id="UP000009049">
    <property type="component" value="Chromosome"/>
</dbReference>
<keyword evidence="2" id="KW-1185">Reference proteome</keyword>
<dbReference type="Pfam" id="PF09996">
    <property type="entry name" value="DUF2237"/>
    <property type="match status" value="1"/>
</dbReference>